<dbReference type="EMBL" id="JBHTKA010000007">
    <property type="protein sequence ID" value="MFD1000740.1"/>
    <property type="molecule type" value="Genomic_DNA"/>
</dbReference>
<gene>
    <name evidence="2" type="ORF">ACFQ21_15545</name>
</gene>
<dbReference type="Proteomes" id="UP001597112">
    <property type="component" value="Unassembled WGS sequence"/>
</dbReference>
<dbReference type="InterPro" id="IPR038434">
    <property type="entry name" value="YARHG_sf"/>
</dbReference>
<sequence length="593" mass="68761">MFSRYLLVKIAFGVLLFTAACSVLKKEDPEKEIVAFLTTFQNTLSQPDEAILDLFDAKQSKESILSVVKILQNKEHEFILCTALYNQPQISKEETGIKVVIPVNFAPQNIEEDFHEETSITFWLKPGKDSFVITKVEGEEFYKSFASIRGNLEWSVERIRELKKREQIYTRAAELQQRYDSVIWFATHEKKNYYYVVKGSWTNYFYDDNPKSSDYTMGLVDEAGEVIIPVEYELIGTLAFEVPGMVEIKKEGKAGYFNLETRQLVIPAAYDMIIPYAQDNSFAIVKQDSIYGWIDRTYQYHEGFPSENSARWVKSFEFLPKNLKLQSDTRTFCEIPNQQGAGYGIIMPPSYLVTTGVFREIVGGISTTPVPLNGWTDYVETKGTLLQAVTDKINAVITTITERYIDGREEFYTYNRLTLVDGKQDTLAVSSFYTSGEIVFRKLNDSLLELKCDQDSPEGSEFDEYNMPVYTYFSMSEDLSVNSYTSHRSFPQSQFVKLDSTYLSGNFKVWTEEGERESKFLSLATITYMRDEILADYGFRFADATTQERFKYYNWYRPQYDKVEDFQEQLSDEDRHNLDFLNRMIEMLKSKPV</sequence>
<evidence type="ECO:0000259" key="1">
    <source>
        <dbReference type="Pfam" id="PF13308"/>
    </source>
</evidence>
<comment type="caution">
    <text evidence="2">The sequence shown here is derived from an EMBL/GenBank/DDBJ whole genome shotgun (WGS) entry which is preliminary data.</text>
</comment>
<evidence type="ECO:0000313" key="2">
    <source>
        <dbReference type="EMBL" id="MFD1000740.1"/>
    </source>
</evidence>
<accession>A0ABW3K5K1</accession>
<feature type="domain" description="YARHG" evidence="1">
    <location>
        <begin position="524"/>
        <end position="581"/>
    </location>
</feature>
<protein>
    <submittedName>
        <fullName evidence="2">YARHG domain-containing protein</fullName>
    </submittedName>
</protein>
<dbReference type="InterPro" id="IPR025582">
    <property type="entry name" value="YARHG_dom"/>
</dbReference>
<dbReference type="Pfam" id="PF14903">
    <property type="entry name" value="WG_beta_rep"/>
    <property type="match status" value="2"/>
</dbReference>
<proteinExistence type="predicted"/>
<organism evidence="2 3">
    <name type="scientific">Ohtaekwangia kribbensis</name>
    <dbReference type="NCBI Taxonomy" id="688913"/>
    <lineage>
        <taxon>Bacteria</taxon>
        <taxon>Pseudomonadati</taxon>
        <taxon>Bacteroidota</taxon>
        <taxon>Cytophagia</taxon>
        <taxon>Cytophagales</taxon>
        <taxon>Fulvivirgaceae</taxon>
        <taxon>Ohtaekwangia</taxon>
    </lineage>
</organism>
<reference evidence="3" key="1">
    <citation type="journal article" date="2019" name="Int. J. Syst. Evol. Microbiol.">
        <title>The Global Catalogue of Microorganisms (GCM) 10K type strain sequencing project: providing services to taxonomists for standard genome sequencing and annotation.</title>
        <authorList>
            <consortium name="The Broad Institute Genomics Platform"/>
            <consortium name="The Broad Institute Genome Sequencing Center for Infectious Disease"/>
            <person name="Wu L."/>
            <person name="Ma J."/>
        </authorList>
    </citation>
    <scope>NUCLEOTIDE SEQUENCE [LARGE SCALE GENOMIC DNA]</scope>
    <source>
        <strain evidence="3">CCUG 58938</strain>
    </source>
</reference>
<dbReference type="Gene3D" id="1.20.58.1690">
    <property type="match status" value="1"/>
</dbReference>
<evidence type="ECO:0000313" key="3">
    <source>
        <dbReference type="Proteomes" id="UP001597112"/>
    </source>
</evidence>
<name>A0ABW3K5K1_9BACT</name>
<dbReference type="RefSeq" id="WP_377580195.1">
    <property type="nucleotide sequence ID" value="NZ_JBHTKA010000007.1"/>
</dbReference>
<dbReference type="PROSITE" id="PS51257">
    <property type="entry name" value="PROKAR_LIPOPROTEIN"/>
    <property type="match status" value="1"/>
</dbReference>
<keyword evidence="3" id="KW-1185">Reference proteome</keyword>
<dbReference type="InterPro" id="IPR032774">
    <property type="entry name" value="WG_beta_rep"/>
</dbReference>
<dbReference type="Pfam" id="PF13308">
    <property type="entry name" value="YARHG"/>
    <property type="match status" value="1"/>
</dbReference>